<keyword evidence="2" id="KW-1185">Reference proteome</keyword>
<sequence>MLLSDKLGDGQLENRMERREGLSSFYGEYVRSVWKAHGRELLKLALSGSVIKERGALVPPLSDAEAKVCVQEVFSYFLTGIEQRKQNVMDVIEEYPPESETLRHMLIPFVQYRAIDIKRKKTKRATVEREISSDVEIVSALHQPPISPEDSLIQRENSPVSRLTDFLHQAASAGELNDQQKRAFQLLIQETAGEISEHAAALELGVSIKRYKNLKSEAKGKLRSFANSRKGK</sequence>
<evidence type="ECO:0008006" key="3">
    <source>
        <dbReference type="Google" id="ProtNLM"/>
    </source>
</evidence>
<dbReference type="RefSeq" id="WP_407590745.1">
    <property type="nucleotide sequence ID" value="NZ_JBHDIY010000002.1"/>
</dbReference>
<protein>
    <recommendedName>
        <fullName evidence="3">Sigma-70 family RNA polymerase sigma factor</fullName>
    </recommendedName>
</protein>
<name>A0ABW8UTK7_9RHOB</name>
<dbReference type="EMBL" id="JBHDIY010000002">
    <property type="protein sequence ID" value="MFL4468987.1"/>
    <property type="molecule type" value="Genomic_DNA"/>
</dbReference>
<reference evidence="1 2" key="1">
    <citation type="submission" date="2024-08" db="EMBL/GenBank/DDBJ databases">
        <title>Tateyamaria sp. nov., isolated from marine algae.</title>
        <authorList>
            <person name="Choi B.J."/>
            <person name="Kim J.M."/>
            <person name="Lee J.K."/>
            <person name="Choi D.G."/>
            <person name="Bayburt H."/>
            <person name="Baek J.H."/>
            <person name="Han D.M."/>
            <person name="Jeon C.O."/>
        </authorList>
    </citation>
    <scope>NUCLEOTIDE SEQUENCE [LARGE SCALE GENOMIC DNA]</scope>
    <source>
        <strain evidence="1 2">KMU-156</strain>
    </source>
</reference>
<comment type="caution">
    <text evidence="1">The sequence shown here is derived from an EMBL/GenBank/DDBJ whole genome shotgun (WGS) entry which is preliminary data.</text>
</comment>
<gene>
    <name evidence="1" type="ORF">ACERZ8_03545</name>
</gene>
<accession>A0ABW8UTK7</accession>
<evidence type="ECO:0000313" key="2">
    <source>
        <dbReference type="Proteomes" id="UP001627408"/>
    </source>
</evidence>
<organism evidence="1 2">
    <name type="scientific">Tateyamaria armeniaca</name>
    <dbReference type="NCBI Taxonomy" id="2518930"/>
    <lineage>
        <taxon>Bacteria</taxon>
        <taxon>Pseudomonadati</taxon>
        <taxon>Pseudomonadota</taxon>
        <taxon>Alphaproteobacteria</taxon>
        <taxon>Rhodobacterales</taxon>
        <taxon>Roseobacteraceae</taxon>
        <taxon>Tateyamaria</taxon>
    </lineage>
</organism>
<dbReference type="Proteomes" id="UP001627408">
    <property type="component" value="Unassembled WGS sequence"/>
</dbReference>
<proteinExistence type="predicted"/>
<evidence type="ECO:0000313" key="1">
    <source>
        <dbReference type="EMBL" id="MFL4468987.1"/>
    </source>
</evidence>